<evidence type="ECO:0000256" key="2">
    <source>
        <dbReference type="ARBA" id="ARBA00022723"/>
    </source>
</evidence>
<sequence length="291" mass="31906">MVALSFGPAMDVTQECVRRRFRHVSCLACADVCPAQVFSFSDTGVLIEESLCIECGDCLFVCPTEAITGIAPRKRFRLGDTLVGPFTARAPTIDELLLWHAVFGVRFISLEAEQYPGWMMALAGLNLALRRRGEATWGFRSRQKREVNAARRALIHIPQEEVTACAVPQGKRMQRKAFPGISESDIVVDAGKCALCGACWRSCTENAIRFEQNALVIEAARCTGCGACEAVCQHGSLTVANKEAQAAITTYPALAATCTACHRPFWSFHPEQKQCALCLHHPHGMRNPDCC</sequence>
<dbReference type="Pfam" id="PF13237">
    <property type="entry name" value="Fer4_10"/>
    <property type="match status" value="1"/>
</dbReference>
<dbReference type="PANTHER" id="PTHR24960">
    <property type="entry name" value="PHOTOSYSTEM I IRON-SULFUR CENTER-RELATED"/>
    <property type="match status" value="1"/>
</dbReference>
<dbReference type="Gene3D" id="3.30.70.20">
    <property type="match status" value="2"/>
</dbReference>
<feature type="domain" description="4Fe-4S ferredoxin-type" evidence="5">
    <location>
        <begin position="43"/>
        <end position="73"/>
    </location>
</feature>
<comment type="caution">
    <text evidence="6">The sequence shown here is derived from an EMBL/GenBank/DDBJ whole genome shotgun (WGS) entry which is preliminary data.</text>
</comment>
<proteinExistence type="predicted"/>
<gene>
    <name evidence="6" type="ORF">EJE24_20890</name>
</gene>
<keyword evidence="4" id="KW-0411">Iron-sulfur</keyword>
<reference evidence="6 7" key="1">
    <citation type="submission" date="2018-12" db="EMBL/GenBank/DDBJ databases">
        <title>The Genome Submission of two Enterobacter spp. strains.</title>
        <authorList>
            <person name="Wu W."/>
            <person name="Wei L."/>
            <person name="Feng Y."/>
            <person name="Zong Z."/>
        </authorList>
    </citation>
    <scope>NUCLEOTIDE SEQUENCE [LARGE SCALE GENOMIC DNA]</scope>
    <source>
        <strain evidence="6 7">WCHEHu045002</strain>
    </source>
</reference>
<evidence type="ECO:0000256" key="4">
    <source>
        <dbReference type="ARBA" id="ARBA00023014"/>
    </source>
</evidence>
<keyword evidence="2" id="KW-0479">Metal-binding</keyword>
<keyword evidence="1" id="KW-0004">4Fe-4S</keyword>
<dbReference type="GO" id="GO:0046872">
    <property type="term" value="F:metal ion binding"/>
    <property type="evidence" value="ECO:0007669"/>
    <property type="project" value="UniProtKB-KW"/>
</dbReference>
<dbReference type="InterPro" id="IPR050157">
    <property type="entry name" value="PSI_iron-sulfur_center"/>
</dbReference>
<organism evidence="6 7">
    <name type="scientific">Enterobacter huaxiensis</name>
    <dbReference type="NCBI Taxonomy" id="2494702"/>
    <lineage>
        <taxon>Bacteria</taxon>
        <taxon>Pseudomonadati</taxon>
        <taxon>Pseudomonadota</taxon>
        <taxon>Gammaproteobacteria</taxon>
        <taxon>Enterobacterales</taxon>
        <taxon>Enterobacteriaceae</taxon>
        <taxon>Enterobacter</taxon>
    </lineage>
</organism>
<evidence type="ECO:0000259" key="5">
    <source>
        <dbReference type="PROSITE" id="PS51379"/>
    </source>
</evidence>
<evidence type="ECO:0000313" key="6">
    <source>
        <dbReference type="EMBL" id="RSK63782.1"/>
    </source>
</evidence>
<dbReference type="PANTHER" id="PTHR24960:SF79">
    <property type="entry name" value="PHOTOSYSTEM I IRON-SULFUR CENTER"/>
    <property type="match status" value="1"/>
</dbReference>
<dbReference type="EMBL" id="RWHU01000010">
    <property type="protein sequence ID" value="RSK63782.1"/>
    <property type="molecule type" value="Genomic_DNA"/>
</dbReference>
<feature type="domain" description="4Fe-4S ferredoxin-type" evidence="5">
    <location>
        <begin position="184"/>
        <end position="212"/>
    </location>
</feature>
<dbReference type="GO" id="GO:0051539">
    <property type="term" value="F:4 iron, 4 sulfur cluster binding"/>
    <property type="evidence" value="ECO:0007669"/>
    <property type="project" value="UniProtKB-KW"/>
</dbReference>
<keyword evidence="3" id="KW-0408">Iron</keyword>
<name>A0A428LIC9_9ENTR</name>
<dbReference type="GO" id="GO:0005737">
    <property type="term" value="C:cytoplasm"/>
    <property type="evidence" value="ECO:0007669"/>
    <property type="project" value="TreeGrafter"/>
</dbReference>
<evidence type="ECO:0000256" key="1">
    <source>
        <dbReference type="ARBA" id="ARBA00022485"/>
    </source>
</evidence>
<protein>
    <submittedName>
        <fullName evidence="6">Ferredoxin</fullName>
    </submittedName>
</protein>
<dbReference type="InterPro" id="IPR017900">
    <property type="entry name" value="4Fe4S_Fe_S_CS"/>
</dbReference>
<dbReference type="PROSITE" id="PS00198">
    <property type="entry name" value="4FE4S_FER_1"/>
    <property type="match status" value="1"/>
</dbReference>
<accession>A0A428LIC9</accession>
<evidence type="ECO:0000256" key="3">
    <source>
        <dbReference type="ARBA" id="ARBA00023004"/>
    </source>
</evidence>
<dbReference type="RefSeq" id="WP_125915431.1">
    <property type="nucleotide sequence ID" value="NZ_RWHU01000010.1"/>
</dbReference>
<dbReference type="PROSITE" id="PS51379">
    <property type="entry name" value="4FE4S_FER_2"/>
    <property type="match status" value="3"/>
</dbReference>
<dbReference type="Pfam" id="PF12838">
    <property type="entry name" value="Fer4_7"/>
    <property type="match status" value="1"/>
</dbReference>
<dbReference type="InterPro" id="IPR017896">
    <property type="entry name" value="4Fe4S_Fe-S-bd"/>
</dbReference>
<evidence type="ECO:0000313" key="7">
    <source>
        <dbReference type="Proteomes" id="UP000276389"/>
    </source>
</evidence>
<dbReference type="Proteomes" id="UP000276389">
    <property type="component" value="Unassembled WGS sequence"/>
</dbReference>
<dbReference type="SUPFAM" id="SSF54862">
    <property type="entry name" value="4Fe-4S ferredoxins"/>
    <property type="match status" value="2"/>
</dbReference>
<feature type="domain" description="4Fe-4S ferredoxin-type" evidence="5">
    <location>
        <begin position="213"/>
        <end position="242"/>
    </location>
</feature>
<dbReference type="AlphaFoldDB" id="A0A428LIC9"/>